<reference evidence="3 4" key="1">
    <citation type="submission" date="2016-07" db="EMBL/GenBank/DDBJ databases">
        <authorList>
            <consortium name="Pathogen Informatics"/>
        </authorList>
    </citation>
    <scope>NUCLEOTIDE SEQUENCE [LARGE SCALE GENOMIC DNA]</scope>
</reference>
<name>A0A1G4E611_PLAVI</name>
<feature type="region of interest" description="Disordered" evidence="1">
    <location>
        <begin position="298"/>
        <end position="333"/>
    </location>
</feature>
<keyword evidence="2" id="KW-0812">Transmembrane</keyword>
<dbReference type="VEuPathDB" id="PlasmoDB:PVPAM_050006800"/>
<dbReference type="EMBL" id="FLYI01000022">
    <property type="protein sequence ID" value="SCA81727.1"/>
    <property type="molecule type" value="Genomic_DNA"/>
</dbReference>
<accession>A0A1G4E611</accession>
<feature type="transmembrane region" description="Helical" evidence="2">
    <location>
        <begin position="265"/>
        <end position="284"/>
    </location>
</feature>
<dbReference type="VEuPathDB" id="PlasmoDB:PVP01_0007540"/>
<evidence type="ECO:0000313" key="4">
    <source>
        <dbReference type="Proteomes" id="UP000305196"/>
    </source>
</evidence>
<gene>
    <name evidence="3" type="ORF">PVC01_000017400</name>
</gene>
<dbReference type="VEuPathDB" id="PlasmoDB:PVW1_100008600"/>
<evidence type="ECO:0000313" key="3">
    <source>
        <dbReference type="EMBL" id="SCA81727.1"/>
    </source>
</evidence>
<keyword evidence="2" id="KW-1133">Transmembrane helix</keyword>
<dbReference type="AlphaFoldDB" id="A0A1G4E611"/>
<dbReference type="Proteomes" id="UP000305196">
    <property type="component" value="Unassembled WGS sequence"/>
</dbReference>
<dbReference type="VEuPathDB" id="PlasmoDB:PVX_160260"/>
<proteinExistence type="predicted"/>
<evidence type="ECO:0000256" key="2">
    <source>
        <dbReference type="SAM" id="Phobius"/>
    </source>
</evidence>
<sequence>MGSLQYAENNCPLSQFIKSLDEANGRGPTGFDYEFQSIEPTERESVLLFFSKVQENYSSISTYNENIRNQCCSYLNFWLNQKKKEKGTGELDFSDKAWEVVENLWYRLKGNNSFSCKRKRHEITMDYKKTCIDFMIYCVNRDELQKHCEKPDRNSHKDMYCSNFNDFTNKYYQEFKSKIECLKYSNKDIHYNWRFSDTCTLHNMAKTFPKYDTSSKKIVDDTSRNPINKCEDHEASGTIDCYMLDGVPVTLEELSTAINVIPLKYGIYASSSFLGYFSLGLYLYKKTRHASLIRSNSSREINKNTDKQLSHEQEKKSNSKNKDYKFSYNPIEN</sequence>
<protein>
    <submittedName>
        <fullName evidence="3">VIR protein</fullName>
    </submittedName>
</protein>
<evidence type="ECO:0000256" key="1">
    <source>
        <dbReference type="SAM" id="MobiDB-lite"/>
    </source>
</evidence>
<keyword evidence="2" id="KW-0472">Membrane</keyword>
<organism evidence="3 4">
    <name type="scientific">Plasmodium vivax</name>
    <name type="common">malaria parasite P. vivax</name>
    <dbReference type="NCBI Taxonomy" id="5855"/>
    <lineage>
        <taxon>Eukaryota</taxon>
        <taxon>Sar</taxon>
        <taxon>Alveolata</taxon>
        <taxon>Apicomplexa</taxon>
        <taxon>Aconoidasida</taxon>
        <taxon>Haemosporida</taxon>
        <taxon>Plasmodiidae</taxon>
        <taxon>Plasmodium</taxon>
        <taxon>Plasmodium (Plasmodium)</taxon>
    </lineage>
</organism>
<feature type="compositionally biased region" description="Basic and acidic residues" evidence="1">
    <location>
        <begin position="300"/>
        <end position="325"/>
    </location>
</feature>